<dbReference type="Gene3D" id="2.60.40.10">
    <property type="entry name" value="Immunoglobulins"/>
    <property type="match status" value="8"/>
</dbReference>
<evidence type="ECO:0000256" key="9">
    <source>
        <dbReference type="ARBA" id="ARBA00023319"/>
    </source>
</evidence>
<dbReference type="InterPro" id="IPR003598">
    <property type="entry name" value="Ig_sub2"/>
</dbReference>
<dbReference type="FunFam" id="2.60.40.10:FF:000004">
    <property type="entry name" value="DCC isoform 1"/>
    <property type="match status" value="1"/>
</dbReference>
<dbReference type="Pfam" id="PF00041">
    <property type="entry name" value="fn3"/>
    <property type="match status" value="2"/>
</dbReference>
<evidence type="ECO:0000256" key="4">
    <source>
        <dbReference type="ARBA" id="ARBA00022737"/>
    </source>
</evidence>
<evidence type="ECO:0000259" key="11">
    <source>
        <dbReference type="PROSITE" id="PS50853"/>
    </source>
</evidence>
<name>A0A914UY24_9BILA</name>
<dbReference type="Pfam" id="PF13927">
    <property type="entry name" value="Ig_3"/>
    <property type="match status" value="2"/>
</dbReference>
<evidence type="ECO:0000256" key="3">
    <source>
        <dbReference type="ARBA" id="ARBA00022729"/>
    </source>
</evidence>
<evidence type="ECO:0000256" key="7">
    <source>
        <dbReference type="ARBA" id="ARBA00023157"/>
    </source>
</evidence>
<dbReference type="InterPro" id="IPR013783">
    <property type="entry name" value="Ig-like_fold"/>
</dbReference>
<evidence type="ECO:0000313" key="12">
    <source>
        <dbReference type="Proteomes" id="UP000887566"/>
    </source>
</evidence>
<keyword evidence="2" id="KW-0812">Transmembrane</keyword>
<dbReference type="InterPro" id="IPR003961">
    <property type="entry name" value="FN3_dom"/>
</dbReference>
<dbReference type="SUPFAM" id="SSF49265">
    <property type="entry name" value="Fibronectin type III"/>
    <property type="match status" value="2"/>
</dbReference>
<feature type="domain" description="Ig-like" evidence="10">
    <location>
        <begin position="104"/>
        <end position="199"/>
    </location>
</feature>
<sequence>MRGAAGGQWRRKETRERALGAAAQSARLIPTDIRPGRFNFFCRRCWTTPDDVASGTTAESNWIRIELGTFYKPVGVSSRRVMLALFYWLAVASTVLAGNAEGPPEITEHPLDVIVAKGEPATLNCAAKDATEYLWYKDGEPVVTAREEPTSHRLVLNNGALFLLRVHNGKSGKEADSGTYYCVARNKYGETRSREASLKIAMLRDDFRTRPRNVQSVIGGRAVLECSPPKGFPEPVVSWRKDERELSPDSDERITLHPSGNLVIENVQRSDSGFFQCVARNMVGEKLSNPARLSVYEKPSFQQKPNDVTTDVASSVLFDCRVSGDPMPVIVWRKKDGKMPLGRAQILEGKGLRIDRVVPSDEGEYVCQAKNPAGAIETSARLTVHAPPSFDRQPVDETAEEGGEATFACEAAGNPLPARFWSKEGHQELMFPGHVSSDGRIKVSTQGQLTIAGVRVADQGYYVCSALNAAGSNIAKAYLKVSGRALLTNPPPIIEHGHANQTLALRASAILPCQAIGQTAPRISWLKNGQPLEVNAADSAAANRFAQLTTGSLQISDLAKTDSGVYTCKAKNADEHDNPKAEFRRMPDAATFPSAPGKPTVTNTTETTATLEWTAPDKYGASPVVGYILQYYSPEIGQTWYNVPDYIRDPKFVVKNLQSGHSYAFVVRAENEHGISVPSPVSNIVRTRGVKSADDLSEANANLDLDLARKRLGAEQLIKLLEVKSVNATAMKLSWRQKRTESLIQGFYIKWRGPSSPERNWVNVTNPTVSSYTVGGLLPYTTYAFFIIPYHKTVEGVPSNSLDGTTDEAPPSAAAADVRVRMMNMTTLRISWRPPPPEKINGLLRGFQIVVLGNATKFNRNISTNERAASVT</sequence>
<dbReference type="FunFam" id="2.60.40.10:FF:000189">
    <property type="entry name" value="Neogenin isoform 3"/>
    <property type="match status" value="1"/>
</dbReference>
<dbReference type="PANTHER" id="PTHR44170">
    <property type="entry name" value="PROTEIN SIDEKICK"/>
    <property type="match status" value="1"/>
</dbReference>
<keyword evidence="6" id="KW-0472">Membrane</keyword>
<evidence type="ECO:0000256" key="8">
    <source>
        <dbReference type="ARBA" id="ARBA00023180"/>
    </source>
</evidence>
<dbReference type="Pfam" id="PF07679">
    <property type="entry name" value="I-set"/>
    <property type="match status" value="3"/>
</dbReference>
<dbReference type="InterPro" id="IPR013106">
    <property type="entry name" value="Ig_V-set"/>
</dbReference>
<feature type="domain" description="Fibronectin type-III" evidence="11">
    <location>
        <begin position="717"/>
        <end position="809"/>
    </location>
</feature>
<feature type="domain" description="Ig-like" evidence="10">
    <location>
        <begin position="388"/>
        <end position="482"/>
    </location>
</feature>
<feature type="domain" description="Ig-like" evidence="10">
    <location>
        <begin position="491"/>
        <end position="584"/>
    </location>
</feature>
<dbReference type="SMART" id="SM00409">
    <property type="entry name" value="IG"/>
    <property type="match status" value="5"/>
</dbReference>
<dbReference type="PROSITE" id="PS50835">
    <property type="entry name" value="IG_LIKE"/>
    <property type="match status" value="5"/>
</dbReference>
<dbReference type="SMART" id="SM00406">
    <property type="entry name" value="IGv"/>
    <property type="match status" value="2"/>
</dbReference>
<keyword evidence="8" id="KW-0325">Glycoprotein</keyword>
<evidence type="ECO:0000256" key="5">
    <source>
        <dbReference type="ARBA" id="ARBA00022989"/>
    </source>
</evidence>
<dbReference type="SUPFAM" id="SSF48726">
    <property type="entry name" value="Immunoglobulin"/>
    <property type="match status" value="5"/>
</dbReference>
<feature type="domain" description="Fibronectin type-III" evidence="11">
    <location>
        <begin position="595"/>
        <end position="690"/>
    </location>
</feature>
<evidence type="ECO:0000256" key="6">
    <source>
        <dbReference type="ARBA" id="ARBA00023136"/>
    </source>
</evidence>
<dbReference type="InterPro" id="IPR013098">
    <property type="entry name" value="Ig_I-set"/>
</dbReference>
<feature type="domain" description="Ig-like" evidence="10">
    <location>
        <begin position="205"/>
        <end position="294"/>
    </location>
</feature>
<dbReference type="GO" id="GO:0005886">
    <property type="term" value="C:plasma membrane"/>
    <property type="evidence" value="ECO:0007669"/>
    <property type="project" value="TreeGrafter"/>
</dbReference>
<dbReference type="SMART" id="SM00408">
    <property type="entry name" value="IGc2"/>
    <property type="match status" value="5"/>
</dbReference>
<evidence type="ECO:0000259" key="10">
    <source>
        <dbReference type="PROSITE" id="PS50835"/>
    </source>
</evidence>
<keyword evidence="4" id="KW-0677">Repeat</keyword>
<protein>
    <submittedName>
        <fullName evidence="13">Uncharacterized protein</fullName>
    </submittedName>
</protein>
<keyword evidence="7" id="KW-1015">Disulfide bond</keyword>
<comment type="subcellular location">
    <subcellularLocation>
        <location evidence="1">Membrane</location>
        <topology evidence="1">Single-pass membrane protein</topology>
    </subcellularLocation>
</comment>
<dbReference type="SMART" id="SM00060">
    <property type="entry name" value="FN3"/>
    <property type="match status" value="2"/>
</dbReference>
<accession>A0A914UY24</accession>
<dbReference type="CDD" id="cd00063">
    <property type="entry name" value="FN3"/>
    <property type="match status" value="2"/>
</dbReference>
<evidence type="ECO:0000313" key="13">
    <source>
        <dbReference type="WBParaSite" id="PSAMB.scaffold1357size32555.g12689.t1"/>
    </source>
</evidence>
<proteinExistence type="predicted"/>
<dbReference type="PROSITE" id="PS50853">
    <property type="entry name" value="FN3"/>
    <property type="match status" value="2"/>
</dbReference>
<dbReference type="WBParaSite" id="PSAMB.scaffold1357size32555.g12689.t1">
    <property type="protein sequence ID" value="PSAMB.scaffold1357size32555.g12689.t1"/>
    <property type="gene ID" value="PSAMB.scaffold1357size32555.g12689"/>
</dbReference>
<dbReference type="InterPro" id="IPR003599">
    <property type="entry name" value="Ig_sub"/>
</dbReference>
<dbReference type="GO" id="GO:0098609">
    <property type="term" value="P:cell-cell adhesion"/>
    <property type="evidence" value="ECO:0007669"/>
    <property type="project" value="TreeGrafter"/>
</dbReference>
<evidence type="ECO:0000256" key="2">
    <source>
        <dbReference type="ARBA" id="ARBA00022692"/>
    </source>
</evidence>
<dbReference type="FunFam" id="2.60.40.10:FF:000008">
    <property type="entry name" value="roundabout homolog 2 isoform X2"/>
    <property type="match status" value="2"/>
</dbReference>
<reference evidence="13" key="1">
    <citation type="submission" date="2022-11" db="UniProtKB">
        <authorList>
            <consortium name="WormBaseParasite"/>
        </authorList>
    </citation>
    <scope>IDENTIFICATION</scope>
</reference>
<dbReference type="GO" id="GO:0007411">
    <property type="term" value="P:axon guidance"/>
    <property type="evidence" value="ECO:0007669"/>
    <property type="project" value="TreeGrafter"/>
</dbReference>
<dbReference type="PANTHER" id="PTHR44170:SF52">
    <property type="entry name" value="PROTEIN SAX-3"/>
    <property type="match status" value="1"/>
</dbReference>
<organism evidence="12 13">
    <name type="scientific">Plectus sambesii</name>
    <dbReference type="NCBI Taxonomy" id="2011161"/>
    <lineage>
        <taxon>Eukaryota</taxon>
        <taxon>Metazoa</taxon>
        <taxon>Ecdysozoa</taxon>
        <taxon>Nematoda</taxon>
        <taxon>Chromadorea</taxon>
        <taxon>Plectida</taxon>
        <taxon>Plectina</taxon>
        <taxon>Plectoidea</taxon>
        <taxon>Plectidae</taxon>
        <taxon>Plectus</taxon>
    </lineage>
</organism>
<feature type="domain" description="Ig-like" evidence="10">
    <location>
        <begin position="299"/>
        <end position="383"/>
    </location>
</feature>
<keyword evidence="12" id="KW-1185">Reference proteome</keyword>
<dbReference type="AlphaFoldDB" id="A0A914UY24"/>
<dbReference type="InterPro" id="IPR036179">
    <property type="entry name" value="Ig-like_dom_sf"/>
</dbReference>
<dbReference type="InterPro" id="IPR036116">
    <property type="entry name" value="FN3_sf"/>
</dbReference>
<evidence type="ECO:0000256" key="1">
    <source>
        <dbReference type="ARBA" id="ARBA00004167"/>
    </source>
</evidence>
<keyword evidence="9" id="KW-0393">Immunoglobulin domain</keyword>
<dbReference type="GO" id="GO:0030424">
    <property type="term" value="C:axon"/>
    <property type="evidence" value="ECO:0007669"/>
    <property type="project" value="TreeGrafter"/>
</dbReference>
<dbReference type="Proteomes" id="UP000887566">
    <property type="component" value="Unplaced"/>
</dbReference>
<keyword evidence="3" id="KW-0732">Signal</keyword>
<keyword evidence="5" id="KW-1133">Transmembrane helix</keyword>
<dbReference type="InterPro" id="IPR007110">
    <property type="entry name" value="Ig-like_dom"/>
</dbReference>